<name>A0A443HK38_BYSSP</name>
<accession>A0A443HK38</accession>
<comment type="caution">
    <text evidence="1">The sequence shown here is derived from an EMBL/GenBank/DDBJ whole genome shotgun (WGS) entry which is preliminary data.</text>
</comment>
<evidence type="ECO:0000313" key="2">
    <source>
        <dbReference type="Proteomes" id="UP000283841"/>
    </source>
</evidence>
<dbReference type="VEuPathDB" id="FungiDB:C8Q69DRAFT_447837"/>
<reference evidence="1 2" key="1">
    <citation type="journal article" date="2018" name="Front. Microbiol.">
        <title>Genomic and genetic insights into a cosmopolitan fungus, Paecilomyces variotii (Eurotiales).</title>
        <authorList>
            <person name="Urquhart A.S."/>
            <person name="Mondo S.J."/>
            <person name="Makela M.R."/>
            <person name="Hane J.K."/>
            <person name="Wiebenga A."/>
            <person name="He G."/>
            <person name="Mihaltcheva S."/>
            <person name="Pangilinan J."/>
            <person name="Lipzen A."/>
            <person name="Barry K."/>
            <person name="de Vries R.P."/>
            <person name="Grigoriev I.V."/>
            <person name="Idnurm A."/>
        </authorList>
    </citation>
    <scope>NUCLEOTIDE SEQUENCE [LARGE SCALE GENOMIC DNA]</scope>
    <source>
        <strain evidence="1 2">CBS 101075</strain>
    </source>
</reference>
<protein>
    <submittedName>
        <fullName evidence="1">Uncharacterized protein</fullName>
    </submittedName>
</protein>
<evidence type="ECO:0000313" key="1">
    <source>
        <dbReference type="EMBL" id="RWQ92149.1"/>
    </source>
</evidence>
<dbReference type="STRING" id="264951.A0A443HK38"/>
<dbReference type="RefSeq" id="XP_028481794.1">
    <property type="nucleotide sequence ID" value="XM_028629242.1"/>
</dbReference>
<dbReference type="AlphaFoldDB" id="A0A443HK38"/>
<keyword evidence="2" id="KW-1185">Reference proteome</keyword>
<gene>
    <name evidence="1" type="ORF">C8Q69DRAFT_447837</name>
</gene>
<organism evidence="1 2">
    <name type="scientific">Byssochlamys spectabilis</name>
    <name type="common">Paecilomyces variotii</name>
    <dbReference type="NCBI Taxonomy" id="264951"/>
    <lineage>
        <taxon>Eukaryota</taxon>
        <taxon>Fungi</taxon>
        <taxon>Dikarya</taxon>
        <taxon>Ascomycota</taxon>
        <taxon>Pezizomycotina</taxon>
        <taxon>Eurotiomycetes</taxon>
        <taxon>Eurotiomycetidae</taxon>
        <taxon>Eurotiales</taxon>
        <taxon>Thermoascaceae</taxon>
        <taxon>Paecilomyces</taxon>
    </lineage>
</organism>
<dbReference type="GeneID" id="39598519"/>
<proteinExistence type="predicted"/>
<dbReference type="EMBL" id="RCNU01000014">
    <property type="protein sequence ID" value="RWQ92149.1"/>
    <property type="molecule type" value="Genomic_DNA"/>
</dbReference>
<dbReference type="Proteomes" id="UP000283841">
    <property type="component" value="Unassembled WGS sequence"/>
</dbReference>
<sequence length="120" mass="13420">MFQSLNDSIKAISSSKYFENAESESISRTVIDIIFCDRLNRLEDQDAHKCLNWLPEMAISAESASLGKTIQGKVDWCLSHGNNDVSELDTTLVVLEATKLGEGILSLQWMIQRVVSEDVQ</sequence>